<proteinExistence type="predicted"/>
<gene>
    <name evidence="2" type="ORF">TL16_g12428</name>
</gene>
<organism evidence="2 3">
    <name type="scientific">Triparma laevis f. inornata</name>
    <dbReference type="NCBI Taxonomy" id="1714386"/>
    <lineage>
        <taxon>Eukaryota</taxon>
        <taxon>Sar</taxon>
        <taxon>Stramenopiles</taxon>
        <taxon>Ochrophyta</taxon>
        <taxon>Bolidophyceae</taxon>
        <taxon>Parmales</taxon>
        <taxon>Triparmaceae</taxon>
        <taxon>Triparma</taxon>
    </lineage>
</organism>
<feature type="region of interest" description="Disordered" evidence="1">
    <location>
        <begin position="115"/>
        <end position="165"/>
    </location>
</feature>
<accession>A0A9W7BRG4</accession>
<sequence length="165" mass="17626">MGAHEWPRSLLATFVVLLISIFFTPALSLSFLSSISRRGFTAMASTTVGFTILPSPLLATDSSPDPSFQSTHLWLLSLDDAAQLPGSSLTMGRYPDPVLRRPAAEVPTAVRPESIFKTTTTTTTTVGKSIESSRPNRSAAPKRYPSPPTPPTEGAQALPVDTLLT</sequence>
<evidence type="ECO:0000256" key="1">
    <source>
        <dbReference type="SAM" id="MobiDB-lite"/>
    </source>
</evidence>
<evidence type="ECO:0000313" key="2">
    <source>
        <dbReference type="EMBL" id="GMH92715.1"/>
    </source>
</evidence>
<evidence type="ECO:0000313" key="3">
    <source>
        <dbReference type="Proteomes" id="UP001162640"/>
    </source>
</evidence>
<dbReference type="EMBL" id="BLQM01000503">
    <property type="protein sequence ID" value="GMH92715.1"/>
    <property type="molecule type" value="Genomic_DNA"/>
</dbReference>
<name>A0A9W7BRG4_9STRA</name>
<protein>
    <submittedName>
        <fullName evidence="2">Uncharacterized protein</fullName>
    </submittedName>
</protein>
<comment type="caution">
    <text evidence="2">The sequence shown here is derived from an EMBL/GenBank/DDBJ whole genome shotgun (WGS) entry which is preliminary data.</text>
</comment>
<feature type="compositionally biased region" description="Polar residues" evidence="1">
    <location>
        <begin position="126"/>
        <end position="136"/>
    </location>
</feature>
<dbReference type="AlphaFoldDB" id="A0A9W7BRG4"/>
<reference evidence="3" key="1">
    <citation type="journal article" date="2023" name="Commun. Biol.">
        <title>Genome analysis of Parmales, the sister group of diatoms, reveals the evolutionary specialization of diatoms from phago-mixotrophs to photoautotrophs.</title>
        <authorList>
            <person name="Ban H."/>
            <person name="Sato S."/>
            <person name="Yoshikawa S."/>
            <person name="Yamada K."/>
            <person name="Nakamura Y."/>
            <person name="Ichinomiya M."/>
            <person name="Sato N."/>
            <person name="Blanc-Mathieu R."/>
            <person name="Endo H."/>
            <person name="Kuwata A."/>
            <person name="Ogata H."/>
        </authorList>
    </citation>
    <scope>NUCLEOTIDE SEQUENCE [LARGE SCALE GENOMIC DNA]</scope>
</reference>
<dbReference type="Proteomes" id="UP001162640">
    <property type="component" value="Unassembled WGS sequence"/>
</dbReference>